<dbReference type="PRINTS" id="PR00981">
    <property type="entry name" value="TRNASYNTHSER"/>
</dbReference>
<dbReference type="InterPro" id="IPR045864">
    <property type="entry name" value="aa-tRNA-synth_II/BPL/LPL"/>
</dbReference>
<evidence type="ECO:0000256" key="2">
    <source>
        <dbReference type="ARBA" id="ARBA00012840"/>
    </source>
</evidence>
<sequence length="149" mass="17204">MSLAGLLSNTIHLAQKLPLKLAAVSRCYRAETSNVIEERGTYRVHQFTKVEMFVICKPQHSDDILEYIRNVQEELFTPLGLHMRVLDMPPHELGAPAYRKYDIEAWMPGRNSYGEISSCSNCTDYQSRRLHIKYSDHDSENYRRAAANL</sequence>
<dbReference type="PANTHER" id="PTHR11778">
    <property type="entry name" value="SERYL-TRNA SYNTHETASE"/>
    <property type="match status" value="1"/>
</dbReference>
<dbReference type="InterPro" id="IPR002317">
    <property type="entry name" value="Ser-tRNA-ligase_type_1"/>
</dbReference>
<dbReference type="SUPFAM" id="SSF55681">
    <property type="entry name" value="Class II aaRS and biotin synthetases"/>
    <property type="match status" value="1"/>
</dbReference>
<evidence type="ECO:0000256" key="3">
    <source>
        <dbReference type="ARBA" id="ARBA00022598"/>
    </source>
</evidence>
<dbReference type="Gene3D" id="3.30.930.10">
    <property type="entry name" value="Bira Bifunctional Protein, Domain 2"/>
    <property type="match status" value="1"/>
</dbReference>
<evidence type="ECO:0000256" key="5">
    <source>
        <dbReference type="ARBA" id="ARBA00022840"/>
    </source>
</evidence>
<evidence type="ECO:0000256" key="7">
    <source>
        <dbReference type="ARBA" id="ARBA00031113"/>
    </source>
</evidence>
<dbReference type="Pfam" id="PF00587">
    <property type="entry name" value="tRNA-synt_2b"/>
    <property type="match status" value="1"/>
</dbReference>
<keyword evidence="6" id="KW-0030">Aminoacyl-tRNA synthetase</keyword>
<feature type="domain" description="Aminoacyl-transfer RNA synthetases class-II family profile" evidence="8">
    <location>
        <begin position="17"/>
        <end position="140"/>
    </location>
</feature>
<gene>
    <name evidence="9" type="ORF">IPOD504_LOCUS6160</name>
</gene>
<evidence type="ECO:0000256" key="4">
    <source>
        <dbReference type="ARBA" id="ARBA00022741"/>
    </source>
</evidence>
<comment type="similarity">
    <text evidence="1">Belongs to the class-II aminoacyl-tRNA synthetase family. Type-1 seryl-tRNA synthetase subfamily.</text>
</comment>
<keyword evidence="3" id="KW-0436">Ligase</keyword>
<reference evidence="9" key="1">
    <citation type="submission" date="2022-03" db="EMBL/GenBank/DDBJ databases">
        <authorList>
            <person name="Martin H S."/>
        </authorList>
    </citation>
    <scope>NUCLEOTIDE SEQUENCE</scope>
</reference>
<protein>
    <recommendedName>
        <fullName evidence="2">serine--tRNA ligase</fullName>
        <ecNumber evidence="2">6.1.1.11</ecNumber>
    </recommendedName>
    <alternativeName>
        <fullName evidence="7">Seryl-tRNA synthetase</fullName>
    </alternativeName>
</protein>
<keyword evidence="10" id="KW-1185">Reference proteome</keyword>
<dbReference type="PROSITE" id="PS50862">
    <property type="entry name" value="AA_TRNA_LIGASE_II"/>
    <property type="match status" value="1"/>
</dbReference>
<dbReference type="InterPro" id="IPR006195">
    <property type="entry name" value="aa-tRNA-synth_II"/>
</dbReference>
<evidence type="ECO:0000313" key="9">
    <source>
        <dbReference type="EMBL" id="CAH2048545.1"/>
    </source>
</evidence>
<evidence type="ECO:0000259" key="8">
    <source>
        <dbReference type="PROSITE" id="PS50862"/>
    </source>
</evidence>
<dbReference type="EC" id="6.1.1.11" evidence="2"/>
<accession>A0ABN8I8D8</accession>
<keyword evidence="5" id="KW-0067">ATP-binding</keyword>
<organism evidence="9 10">
    <name type="scientific">Iphiclides podalirius</name>
    <name type="common">scarce swallowtail</name>
    <dbReference type="NCBI Taxonomy" id="110791"/>
    <lineage>
        <taxon>Eukaryota</taxon>
        <taxon>Metazoa</taxon>
        <taxon>Ecdysozoa</taxon>
        <taxon>Arthropoda</taxon>
        <taxon>Hexapoda</taxon>
        <taxon>Insecta</taxon>
        <taxon>Pterygota</taxon>
        <taxon>Neoptera</taxon>
        <taxon>Endopterygota</taxon>
        <taxon>Lepidoptera</taxon>
        <taxon>Glossata</taxon>
        <taxon>Ditrysia</taxon>
        <taxon>Papilionoidea</taxon>
        <taxon>Papilionidae</taxon>
        <taxon>Papilioninae</taxon>
        <taxon>Iphiclides</taxon>
    </lineage>
</organism>
<keyword evidence="4" id="KW-0547">Nucleotide-binding</keyword>
<proteinExistence type="inferred from homology"/>
<evidence type="ECO:0000256" key="1">
    <source>
        <dbReference type="ARBA" id="ARBA00010728"/>
    </source>
</evidence>
<dbReference type="InterPro" id="IPR002314">
    <property type="entry name" value="aa-tRNA-synt_IIb"/>
</dbReference>
<dbReference type="Proteomes" id="UP000837857">
    <property type="component" value="Chromosome 18"/>
</dbReference>
<name>A0ABN8I8D8_9NEOP</name>
<evidence type="ECO:0000256" key="6">
    <source>
        <dbReference type="ARBA" id="ARBA00023146"/>
    </source>
</evidence>
<evidence type="ECO:0000313" key="10">
    <source>
        <dbReference type="Proteomes" id="UP000837857"/>
    </source>
</evidence>
<feature type="non-terminal residue" evidence="9">
    <location>
        <position position="149"/>
    </location>
</feature>
<dbReference type="EMBL" id="OW152830">
    <property type="protein sequence ID" value="CAH2048545.1"/>
    <property type="molecule type" value="Genomic_DNA"/>
</dbReference>